<dbReference type="EMBL" id="BMWG01000003">
    <property type="protein sequence ID" value="GGZ23301.1"/>
    <property type="molecule type" value="Genomic_DNA"/>
</dbReference>
<dbReference type="GO" id="GO:0008168">
    <property type="term" value="F:methyltransferase activity"/>
    <property type="evidence" value="ECO:0007669"/>
    <property type="project" value="UniProtKB-ARBA"/>
</dbReference>
<dbReference type="AlphaFoldDB" id="A0A918PUJ2"/>
<dbReference type="InterPro" id="IPR041698">
    <property type="entry name" value="Methyltransf_25"/>
</dbReference>
<evidence type="ECO:0000259" key="1">
    <source>
        <dbReference type="Pfam" id="PF13649"/>
    </source>
</evidence>
<feature type="domain" description="Methyltransferase" evidence="1">
    <location>
        <begin position="24"/>
        <end position="110"/>
    </location>
</feature>
<dbReference type="InterPro" id="IPR029063">
    <property type="entry name" value="SAM-dependent_MTases_sf"/>
</dbReference>
<comment type="caution">
    <text evidence="2">The sequence shown here is derived from an EMBL/GenBank/DDBJ whole genome shotgun (WGS) entry which is preliminary data.</text>
</comment>
<evidence type="ECO:0000313" key="2">
    <source>
        <dbReference type="EMBL" id="GGZ23301.1"/>
    </source>
</evidence>
<evidence type="ECO:0000313" key="3">
    <source>
        <dbReference type="Proteomes" id="UP000630936"/>
    </source>
</evidence>
<accession>A0A918PUJ2</accession>
<gene>
    <name evidence="2" type="ORF">GCM10010387_15530</name>
</gene>
<reference evidence="2" key="1">
    <citation type="journal article" date="2014" name="Int. J. Syst. Evol. Microbiol.">
        <title>Complete genome sequence of Corynebacterium casei LMG S-19264T (=DSM 44701T), isolated from a smear-ripened cheese.</title>
        <authorList>
            <consortium name="US DOE Joint Genome Institute (JGI-PGF)"/>
            <person name="Walter F."/>
            <person name="Albersmeier A."/>
            <person name="Kalinowski J."/>
            <person name="Ruckert C."/>
        </authorList>
    </citation>
    <scope>NUCLEOTIDE SEQUENCE</scope>
    <source>
        <strain evidence="2">JCM 4988</strain>
    </source>
</reference>
<sequence>MPYSDTEGKDAALAWYGQIRPHTVIDIGAGCGTYAQAVRARSEWKGRWTAVEAWEPYVERFGLHALYDDVVVADAREMVDPFFRVDLVVAGDVLEHMPRADAVGLLDEVRVQAAHLIVSVPVLHLDQGAVYGNPFEEHVAHWSAEQMRAELGRSGTLCAELVGDVLACFWWSR</sequence>
<protein>
    <recommendedName>
        <fullName evidence="1">Methyltransferase domain-containing protein</fullName>
    </recommendedName>
</protein>
<keyword evidence="3" id="KW-1185">Reference proteome</keyword>
<dbReference type="Gene3D" id="3.40.50.150">
    <property type="entry name" value="Vaccinia Virus protein VP39"/>
    <property type="match status" value="1"/>
</dbReference>
<dbReference type="Pfam" id="PF13649">
    <property type="entry name" value="Methyltransf_25"/>
    <property type="match status" value="1"/>
</dbReference>
<name>A0A918PUJ2_9ACTN</name>
<dbReference type="RefSeq" id="WP_190122175.1">
    <property type="nucleotide sequence ID" value="NZ_BMWG01000003.1"/>
</dbReference>
<reference evidence="2" key="2">
    <citation type="submission" date="2020-09" db="EMBL/GenBank/DDBJ databases">
        <authorList>
            <person name="Sun Q."/>
            <person name="Ohkuma M."/>
        </authorList>
    </citation>
    <scope>NUCLEOTIDE SEQUENCE</scope>
    <source>
        <strain evidence="2">JCM 4988</strain>
    </source>
</reference>
<dbReference type="SUPFAM" id="SSF53335">
    <property type="entry name" value="S-adenosyl-L-methionine-dependent methyltransferases"/>
    <property type="match status" value="1"/>
</dbReference>
<dbReference type="Proteomes" id="UP000630936">
    <property type="component" value="Unassembled WGS sequence"/>
</dbReference>
<proteinExistence type="predicted"/>
<organism evidence="2 3">
    <name type="scientific">Streptomyces inusitatus</name>
    <dbReference type="NCBI Taxonomy" id="68221"/>
    <lineage>
        <taxon>Bacteria</taxon>
        <taxon>Bacillati</taxon>
        <taxon>Actinomycetota</taxon>
        <taxon>Actinomycetes</taxon>
        <taxon>Kitasatosporales</taxon>
        <taxon>Streptomycetaceae</taxon>
        <taxon>Streptomyces</taxon>
    </lineage>
</organism>